<feature type="domain" description="Reverse transcriptase" evidence="1">
    <location>
        <begin position="519"/>
        <end position="792"/>
    </location>
</feature>
<evidence type="ECO:0000259" key="1">
    <source>
        <dbReference type="PROSITE" id="PS50878"/>
    </source>
</evidence>
<reference evidence="2" key="2">
    <citation type="submission" date="2025-08" db="UniProtKB">
        <authorList>
            <consortium name="Ensembl"/>
        </authorList>
    </citation>
    <scope>IDENTIFICATION</scope>
</reference>
<dbReference type="Ensembl" id="ENSONIT00000058454.1">
    <property type="protein sequence ID" value="ENSONIP00000026985.1"/>
    <property type="gene ID" value="ENSONIG00000029467.1"/>
</dbReference>
<dbReference type="CDD" id="cd09076">
    <property type="entry name" value="L1-EN"/>
    <property type="match status" value="1"/>
</dbReference>
<dbReference type="InterPro" id="IPR005135">
    <property type="entry name" value="Endo/exonuclease/phosphatase"/>
</dbReference>
<reference evidence="3" key="1">
    <citation type="submission" date="2012-01" db="EMBL/GenBank/DDBJ databases">
        <title>The Genome Sequence of Oreochromis niloticus (Nile Tilapia).</title>
        <authorList>
            <consortium name="Broad Institute Genome Assembly Team"/>
            <consortium name="Broad Institute Sequencing Platform"/>
            <person name="Di Palma F."/>
            <person name="Johnson J."/>
            <person name="Lander E.S."/>
            <person name="Lindblad-Toh K."/>
        </authorList>
    </citation>
    <scope>NUCLEOTIDE SEQUENCE [LARGE SCALE GENOMIC DNA]</scope>
</reference>
<dbReference type="AlphaFoldDB" id="A0A669AVK2"/>
<proteinExistence type="predicted"/>
<evidence type="ECO:0000313" key="3">
    <source>
        <dbReference type="Proteomes" id="UP000005207"/>
    </source>
</evidence>
<dbReference type="CDD" id="cd01650">
    <property type="entry name" value="RT_nLTR_like"/>
    <property type="match status" value="1"/>
</dbReference>
<dbReference type="Proteomes" id="UP000005207">
    <property type="component" value="Linkage group LG3"/>
</dbReference>
<keyword evidence="3" id="KW-1185">Reference proteome</keyword>
<dbReference type="OMA" id="YCIPERS"/>
<dbReference type="InterPro" id="IPR000477">
    <property type="entry name" value="RT_dom"/>
</dbReference>
<dbReference type="GO" id="GO:0003824">
    <property type="term" value="F:catalytic activity"/>
    <property type="evidence" value="ECO:0007669"/>
    <property type="project" value="InterPro"/>
</dbReference>
<dbReference type="PROSITE" id="PS50878">
    <property type="entry name" value="RT_POL"/>
    <property type="match status" value="1"/>
</dbReference>
<sequence>MVRHHLVFLIYFFFFTGFLPSLNMANLRVASLNMNGGRDARKRALITEIITQKKLDVFFFFLQETHSDNVIEIEWGLGWTGQCIFSHGTNCCAGVGILFSPTLDIQILASSECINGRILHVKAEIQGVVIHFINVYASNYGPERKHQFKMLEGKLSVIDSSECIILGGDWNCCVDCTLDRTGEETHFESSNFLSHVLTKMDLFDVWRRNNPMSRQYTWVRIAEGRCHAARLDRFYLSGSYSACVVNCHIVPVGFTDHHMILMELILTFTGTQKSFWHFNTKLLHDFTFCENFKLFWAFWRSKKHEFPSLIGWWEVGKAQIRNFCQQFTSKSTDNIRRVIQQLEQEITDLKSVSVSQHNQQDLLYHKRMELHTLLQERVKGALIRAQFTKLRDMDAPTTFFFNLEKSVARRRQMVCLRLQNDRVTMEPAEMRRLAREFYANLFPKATCDEAVVAELLQGLPHLTSEDQETLNAKLTLEELTTAVTQMASGRSSGIDGLPADFFKHFWNVLGNDLLDVFNDSFVRGTLPASCQQGVLSLLPKKGDLALLKNWRPVTLLCTDYKILSKVLSNRLKRFIDVLILVDQSYCVPDRSMLDNLFLMRDVFAVCELYDLNVGVISIDQEKAFDRVDHTFLFSTLQAFGVGNVFLTWVKLLYANASCVVKVAGGLSDPVSVHRGIRQGCPISGQLYSLAIEPLSFRLRAKLKGFTLPGMGHSSSVVVSAYADDVNVFISDQHDVNELSGSLTMYEKASSAKVNWEKSEALLVGKWCVERSPTLPGNLCWGRNGIKTLGLFIGNDQFQRKNWEGVQEKVESKLSKWI</sequence>
<dbReference type="Pfam" id="PF03372">
    <property type="entry name" value="Exo_endo_phos"/>
    <property type="match status" value="1"/>
</dbReference>
<dbReference type="SUPFAM" id="SSF56219">
    <property type="entry name" value="DNase I-like"/>
    <property type="match status" value="1"/>
</dbReference>
<name>A0A669AVK2_ORENI</name>
<accession>A0A669AVK2</accession>
<dbReference type="Pfam" id="PF00078">
    <property type="entry name" value="RVT_1"/>
    <property type="match status" value="1"/>
</dbReference>
<protein>
    <recommendedName>
        <fullName evidence="1">Reverse transcriptase domain-containing protein</fullName>
    </recommendedName>
</protein>
<dbReference type="SUPFAM" id="SSF56672">
    <property type="entry name" value="DNA/RNA polymerases"/>
    <property type="match status" value="1"/>
</dbReference>
<dbReference type="PANTHER" id="PTHR19446">
    <property type="entry name" value="REVERSE TRANSCRIPTASES"/>
    <property type="match status" value="1"/>
</dbReference>
<dbReference type="GeneTree" id="ENSGT00940000163737"/>
<reference evidence="2" key="3">
    <citation type="submission" date="2025-09" db="UniProtKB">
        <authorList>
            <consortium name="Ensembl"/>
        </authorList>
    </citation>
    <scope>IDENTIFICATION</scope>
</reference>
<evidence type="ECO:0000313" key="2">
    <source>
        <dbReference type="Ensembl" id="ENSONIP00000026985.1"/>
    </source>
</evidence>
<dbReference type="InterPro" id="IPR036691">
    <property type="entry name" value="Endo/exonu/phosph_ase_sf"/>
</dbReference>
<dbReference type="InterPro" id="IPR043502">
    <property type="entry name" value="DNA/RNA_pol_sf"/>
</dbReference>
<dbReference type="Gene3D" id="3.60.10.10">
    <property type="entry name" value="Endonuclease/exonuclease/phosphatase"/>
    <property type="match status" value="1"/>
</dbReference>
<organism evidence="2 3">
    <name type="scientific">Oreochromis niloticus</name>
    <name type="common">Nile tilapia</name>
    <name type="synonym">Tilapia nilotica</name>
    <dbReference type="NCBI Taxonomy" id="8128"/>
    <lineage>
        <taxon>Eukaryota</taxon>
        <taxon>Metazoa</taxon>
        <taxon>Chordata</taxon>
        <taxon>Craniata</taxon>
        <taxon>Vertebrata</taxon>
        <taxon>Euteleostomi</taxon>
        <taxon>Actinopterygii</taxon>
        <taxon>Neopterygii</taxon>
        <taxon>Teleostei</taxon>
        <taxon>Neoteleostei</taxon>
        <taxon>Acanthomorphata</taxon>
        <taxon>Ovalentaria</taxon>
        <taxon>Cichlomorphae</taxon>
        <taxon>Cichliformes</taxon>
        <taxon>Cichlidae</taxon>
        <taxon>African cichlids</taxon>
        <taxon>Pseudocrenilabrinae</taxon>
        <taxon>Oreochromini</taxon>
        <taxon>Oreochromis</taxon>
    </lineage>
</organism>
<dbReference type="InParanoid" id="A0A669AVK2"/>